<dbReference type="OrthoDB" id="6088000at2759"/>
<proteinExistence type="predicted"/>
<dbReference type="PANTHER" id="PTHR16071">
    <property type="entry name" value="CHROMOSOME 1 OPEN READING FRAME 112"/>
    <property type="match status" value="1"/>
</dbReference>
<dbReference type="Proteomes" id="UP000515159">
    <property type="component" value="Chromosome 10"/>
</dbReference>
<dbReference type="KEGG" id="gsh:117368458"/>
<sequence length="973" mass="109841">MLKREPACRHGNGSANHSSARSAGRQVDSERADDGALFRSAPVEPAGGRRRGTSPGPSMSRAELLEEIGRWPPELSEAELQSAMPRLLSMYQCADSWPEHIRVLRILTQTVLPHIKFSELEENFFSQVLPKALKLFDDLMHELSSQATRLNSQNLELQATLRNILQNLIHGLEALTACVCHVSSLDEPLALHSIQTLPTAVLHILRNTFTHCKESELMYSGCLHLVSDLLQALFKEAVLLQKQLMELLDKINMDSTALEDDIIDMVSVLHTVLEICTVISSMDHALHANTWKFIIKQSLKHQSLVENQLRHRDIIGRLCDDILVSFLSCLQLAEQMKQSGMQENTELRLFQKTAKLCRFFANSLVHYTKEFMPFLSDSCSRIHQLYLQIHSKFPPSPSAPIISEEHKDELACVFLVVLDPLIRQLLLFRPFMELVLAEKLDLPSELLLPQCLLLISIMDKLPSMSEDVQSLWCTGICFPEETPRFSLFEALFFSFGQCYAELSLPVRLVDVVVHGQAATDVTVYQYVCVHLCALIAALPPVYFSQLERALLDAVLSANLITSVLAMDTWCFLARYGTAELCAQHVLIIAQLIKLCPGECYQLSHLSVLLRRMVFLMAADHQVEFINNHSPGEVENLVLWQHISLKAFTTELRKQVANDITTAVATVCQQWASNMYTLGDLIHLNASLAALLTVCSSAEEVMEPELQVVASEAIVQLWPLFHVKQVSDQPSLQHTLSLLLSLLGFFIHTLKPNLITQVLSLVLSLVQLEPLSHVHLATLDFLSCLRKLHIPAEMQSSILPVLSTLFYSLLSDSSWIIHHHALEAFTQFAEETSHEEAISQSLHSEEVKNKVILFLNKTCHSDETEEARLERVNQEKLVLQKYFTNFKTSNTEEEMQLQKPIISKEKQPSAKRPREEPDHDEKYSSEIYSMEAALQALHMLVPKGSPPHWLSQKLQELQTSLTSLQRHVQGLLPS</sequence>
<evidence type="ECO:0000313" key="4">
    <source>
        <dbReference type="RefSeq" id="XP_033818028.1"/>
    </source>
</evidence>
<feature type="compositionally biased region" description="Basic and acidic residues" evidence="2">
    <location>
        <begin position="901"/>
        <end position="921"/>
    </location>
</feature>
<evidence type="ECO:0000256" key="2">
    <source>
        <dbReference type="SAM" id="MobiDB-lite"/>
    </source>
</evidence>
<dbReference type="InParanoid" id="A0A6P8SP55"/>
<dbReference type="AlphaFoldDB" id="A0A6P8SP55"/>
<dbReference type="InterPro" id="IPR027902">
    <property type="entry name" value="DUF4487"/>
</dbReference>
<dbReference type="RefSeq" id="XP_033818028.1">
    <property type="nucleotide sequence ID" value="XM_033962137.1"/>
</dbReference>
<protein>
    <submittedName>
        <fullName evidence="4">Uncharacterized protein C1orf112 homolog isoform X1</fullName>
    </submittedName>
</protein>
<dbReference type="SUPFAM" id="SSF48371">
    <property type="entry name" value="ARM repeat"/>
    <property type="match status" value="1"/>
</dbReference>
<feature type="compositionally biased region" description="Basic and acidic residues" evidence="2">
    <location>
        <begin position="27"/>
        <end position="36"/>
    </location>
</feature>
<dbReference type="CTD" id="55732"/>
<keyword evidence="3" id="KW-1185">Reference proteome</keyword>
<dbReference type="InterPro" id="IPR016024">
    <property type="entry name" value="ARM-type_fold"/>
</dbReference>
<evidence type="ECO:0000256" key="1">
    <source>
        <dbReference type="SAM" id="Coils"/>
    </source>
</evidence>
<dbReference type="FunCoup" id="A0A6P8SP55">
    <property type="interactions" value="1891"/>
</dbReference>
<feature type="region of interest" description="Disordered" evidence="2">
    <location>
        <begin position="1"/>
        <end position="60"/>
    </location>
</feature>
<dbReference type="GeneID" id="117368458"/>
<dbReference type="Pfam" id="PF14868">
    <property type="entry name" value="DUF4487"/>
    <property type="match status" value="1"/>
</dbReference>
<evidence type="ECO:0000313" key="3">
    <source>
        <dbReference type="Proteomes" id="UP000515159"/>
    </source>
</evidence>
<gene>
    <name evidence="4" type="primary">C10H1orf112</name>
</gene>
<accession>A0A6P8SP55</accession>
<dbReference type="PANTHER" id="PTHR16071:SF2">
    <property type="entry name" value="FIGNL1-INTERACTING REGULATOR OF RECOMBINATION AND MITOSIS"/>
    <property type="match status" value="1"/>
</dbReference>
<organism evidence="3 4">
    <name type="scientific">Geotrypetes seraphini</name>
    <name type="common">Gaboon caecilian</name>
    <name type="synonym">Caecilia seraphini</name>
    <dbReference type="NCBI Taxonomy" id="260995"/>
    <lineage>
        <taxon>Eukaryota</taxon>
        <taxon>Metazoa</taxon>
        <taxon>Chordata</taxon>
        <taxon>Craniata</taxon>
        <taxon>Vertebrata</taxon>
        <taxon>Euteleostomi</taxon>
        <taxon>Amphibia</taxon>
        <taxon>Gymnophiona</taxon>
        <taxon>Geotrypetes</taxon>
    </lineage>
</organism>
<keyword evidence="1" id="KW-0175">Coiled coil</keyword>
<reference evidence="4" key="1">
    <citation type="submission" date="2025-08" db="UniProtKB">
        <authorList>
            <consortium name="RefSeq"/>
        </authorList>
    </citation>
    <scope>IDENTIFICATION</scope>
</reference>
<feature type="region of interest" description="Disordered" evidence="2">
    <location>
        <begin position="890"/>
        <end position="921"/>
    </location>
</feature>
<feature type="coiled-coil region" evidence="1">
    <location>
        <begin position="140"/>
        <end position="167"/>
    </location>
</feature>
<name>A0A6P8SP55_GEOSA</name>